<evidence type="ECO:0000313" key="11">
    <source>
        <dbReference type="EMBL" id="WGK68942.1"/>
    </source>
</evidence>
<evidence type="ECO:0000256" key="7">
    <source>
        <dbReference type="ARBA" id="ARBA00023225"/>
    </source>
</evidence>
<evidence type="ECO:0000256" key="8">
    <source>
        <dbReference type="SAM" id="Coils"/>
    </source>
</evidence>
<reference evidence="11 12" key="1">
    <citation type="submission" date="2023-04" db="EMBL/GenBank/DDBJ databases">
        <title>Spirochaete genome identified in red abalone sample constitutes a novel genus.</title>
        <authorList>
            <person name="Sharma S.P."/>
            <person name="Purcell C.M."/>
            <person name="Hyde J.R."/>
            <person name="Severin A.J."/>
        </authorList>
    </citation>
    <scope>NUCLEOTIDE SEQUENCE [LARGE SCALE GENOMIC DNA]</scope>
    <source>
        <strain evidence="11 12">SP-2023</strain>
    </source>
</reference>
<keyword evidence="8" id="KW-0175">Coiled coil</keyword>
<keyword evidence="12" id="KW-1185">Reference proteome</keyword>
<keyword evidence="5" id="KW-1005">Bacterial flagellum biogenesis</keyword>
<feature type="region of interest" description="Disordered" evidence="9">
    <location>
        <begin position="322"/>
        <end position="365"/>
    </location>
</feature>
<evidence type="ECO:0000256" key="6">
    <source>
        <dbReference type="ARBA" id="ARBA00022927"/>
    </source>
</evidence>
<dbReference type="PANTHER" id="PTHR34982">
    <property type="entry name" value="YOP PROTEINS TRANSLOCATION PROTEIN L"/>
    <property type="match status" value="1"/>
</dbReference>
<evidence type="ECO:0000313" key="12">
    <source>
        <dbReference type="Proteomes" id="UP001228690"/>
    </source>
</evidence>
<evidence type="ECO:0000256" key="3">
    <source>
        <dbReference type="ARBA" id="ARBA00016507"/>
    </source>
</evidence>
<feature type="compositionally biased region" description="Low complexity" evidence="9">
    <location>
        <begin position="332"/>
        <end position="353"/>
    </location>
</feature>
<evidence type="ECO:0000256" key="1">
    <source>
        <dbReference type="ARBA" id="ARBA00003041"/>
    </source>
</evidence>
<proteinExistence type="inferred from homology"/>
<name>A0ABY8MG25_9SPIO</name>
<keyword evidence="6" id="KW-0653">Protein transport</keyword>
<organism evidence="11 12">
    <name type="scientific">Candidatus Haliotispira prima</name>
    <dbReference type="NCBI Taxonomy" id="3034016"/>
    <lineage>
        <taxon>Bacteria</taxon>
        <taxon>Pseudomonadati</taxon>
        <taxon>Spirochaetota</taxon>
        <taxon>Spirochaetia</taxon>
        <taxon>Spirochaetales</taxon>
        <taxon>Spirochaetaceae</taxon>
        <taxon>Candidatus Haliotispira</taxon>
    </lineage>
</organism>
<dbReference type="Pfam" id="PF02108">
    <property type="entry name" value="FliH"/>
    <property type="match status" value="1"/>
</dbReference>
<dbReference type="InterPro" id="IPR051472">
    <property type="entry name" value="T3SS_Stator/FliH"/>
</dbReference>
<keyword evidence="11" id="KW-0282">Flagellum</keyword>
<dbReference type="Proteomes" id="UP001228690">
    <property type="component" value="Chromosome"/>
</dbReference>
<feature type="coiled-coil region" evidence="8">
    <location>
        <begin position="61"/>
        <end position="136"/>
    </location>
</feature>
<dbReference type="NCBIfam" id="NF005198">
    <property type="entry name" value="PRK06669.1-3"/>
    <property type="match status" value="1"/>
</dbReference>
<evidence type="ECO:0000256" key="9">
    <source>
        <dbReference type="SAM" id="MobiDB-lite"/>
    </source>
</evidence>
<sequence length="365" mass="41658">MNKRDKIFHPTDVIDLTRQSQREINIVVPKFDDIEEPEEVYTGPTPYEIRSEIANLKEEWASRQREEEDELRNQLEIQRHNLNEELQNMRESAKSSSEQITSGAEQQAKDIIARAEEQAREMIENAKLKVEMVEEEGRERGTREGTKEGYEQGFAEVRRLTNQLHYMISGVLRSREEIIASLESDLIDLTLLIARKVVKVLSENQKDIVIYNTLEALKKLRYRGSVTLRVNPEDMDVSLENKEHFIRVVESLEGIHIVEDHTVQRGGCMVESDFGEIDARVSSQLREVEDKILSVRPVRRRGPRRLSEDIIRKDEEELQNFVNSISSEKLSEGPSGSPSAPSSDRVSSSSEGSQAPSDSSDAISP</sequence>
<feature type="compositionally biased region" description="Polar residues" evidence="9">
    <location>
        <begin position="354"/>
        <end position="365"/>
    </location>
</feature>
<keyword evidence="11" id="KW-0966">Cell projection</keyword>
<evidence type="ECO:0000256" key="2">
    <source>
        <dbReference type="ARBA" id="ARBA00006602"/>
    </source>
</evidence>
<protein>
    <recommendedName>
        <fullName evidence="3">Flagellar assembly protein FliH</fullName>
    </recommendedName>
</protein>
<dbReference type="RefSeq" id="WP_326927129.1">
    <property type="nucleotide sequence ID" value="NZ_CP123443.1"/>
</dbReference>
<feature type="domain" description="Flagellar assembly protein FliH/Type III secretion system HrpE" evidence="10">
    <location>
        <begin position="161"/>
        <end position="287"/>
    </location>
</feature>
<comment type="similarity">
    <text evidence="2">Belongs to the FliH family.</text>
</comment>
<evidence type="ECO:0000259" key="10">
    <source>
        <dbReference type="Pfam" id="PF02108"/>
    </source>
</evidence>
<comment type="function">
    <text evidence="1">Needed for flagellar regrowth and assembly.</text>
</comment>
<evidence type="ECO:0000256" key="4">
    <source>
        <dbReference type="ARBA" id="ARBA00022448"/>
    </source>
</evidence>
<dbReference type="EMBL" id="CP123443">
    <property type="protein sequence ID" value="WGK68942.1"/>
    <property type="molecule type" value="Genomic_DNA"/>
</dbReference>
<gene>
    <name evidence="11" type="primary">fliH</name>
    <name evidence="11" type="ORF">P0082_10715</name>
</gene>
<dbReference type="PANTHER" id="PTHR34982:SF1">
    <property type="entry name" value="FLAGELLAR ASSEMBLY PROTEIN FLIH"/>
    <property type="match status" value="1"/>
</dbReference>
<keyword evidence="11" id="KW-0969">Cilium</keyword>
<keyword evidence="4" id="KW-0813">Transport</keyword>
<dbReference type="InterPro" id="IPR018035">
    <property type="entry name" value="Flagellar_FliH/T3SS_HrpE"/>
</dbReference>
<accession>A0ABY8MG25</accession>
<keyword evidence="7" id="KW-1006">Bacterial flagellum protein export</keyword>
<evidence type="ECO:0000256" key="5">
    <source>
        <dbReference type="ARBA" id="ARBA00022795"/>
    </source>
</evidence>